<dbReference type="EMBL" id="CP025958">
    <property type="protein sequence ID" value="AWM40943.1"/>
    <property type="molecule type" value="Genomic_DNA"/>
</dbReference>
<sequence>MWCSPGRSSSPSPRGPTPDCWSNSRGTWSRTSGSRILADAFQYVGCESGRVLDHCRGPAPHARGC</sequence>
<evidence type="ECO:0000313" key="3">
    <source>
        <dbReference type="Proteomes" id="UP000245802"/>
    </source>
</evidence>
<evidence type="ECO:0000313" key="2">
    <source>
        <dbReference type="EMBL" id="AWM40943.1"/>
    </source>
</evidence>
<dbReference type="KEGG" id="gog:C1280_30805"/>
<proteinExistence type="predicted"/>
<protein>
    <submittedName>
        <fullName evidence="2">Uncharacterized protein</fullName>
    </submittedName>
</protein>
<gene>
    <name evidence="2" type="ORF">C1280_30805</name>
</gene>
<accession>A0A2Z3H4L0</accession>
<feature type="region of interest" description="Disordered" evidence="1">
    <location>
        <begin position="1"/>
        <end position="29"/>
    </location>
</feature>
<keyword evidence="3" id="KW-1185">Reference proteome</keyword>
<evidence type="ECO:0000256" key="1">
    <source>
        <dbReference type="SAM" id="MobiDB-lite"/>
    </source>
</evidence>
<reference evidence="2 3" key="1">
    <citation type="submission" date="2018-01" db="EMBL/GenBank/DDBJ databases">
        <title>G. obscuriglobus.</title>
        <authorList>
            <person name="Franke J."/>
            <person name="Blomberg W."/>
            <person name="Selmecki A."/>
        </authorList>
    </citation>
    <scope>NUCLEOTIDE SEQUENCE [LARGE SCALE GENOMIC DNA]</scope>
    <source>
        <strain evidence="2 3">DSM 5831</strain>
    </source>
</reference>
<organism evidence="2 3">
    <name type="scientific">Gemmata obscuriglobus</name>
    <dbReference type="NCBI Taxonomy" id="114"/>
    <lineage>
        <taxon>Bacteria</taxon>
        <taxon>Pseudomonadati</taxon>
        <taxon>Planctomycetota</taxon>
        <taxon>Planctomycetia</taxon>
        <taxon>Gemmatales</taxon>
        <taxon>Gemmataceae</taxon>
        <taxon>Gemmata</taxon>
    </lineage>
</organism>
<name>A0A2Z3H4L0_9BACT</name>
<dbReference type="Proteomes" id="UP000245802">
    <property type="component" value="Chromosome"/>
</dbReference>
<dbReference type="AlphaFoldDB" id="A0A2Z3H4L0"/>